<keyword evidence="4" id="KW-0274">FAD</keyword>
<evidence type="ECO:0000256" key="3">
    <source>
        <dbReference type="ARBA" id="ARBA00022630"/>
    </source>
</evidence>
<evidence type="ECO:0000313" key="9">
    <source>
        <dbReference type="Proteomes" id="UP000078544"/>
    </source>
</evidence>
<dbReference type="GO" id="GO:0004497">
    <property type="term" value="F:monooxygenase activity"/>
    <property type="evidence" value="ECO:0007669"/>
    <property type="project" value="UniProtKB-KW"/>
</dbReference>
<proteinExistence type="inferred from homology"/>
<gene>
    <name evidence="8" type="ORF">AAL_00270</name>
</gene>
<dbReference type="STRING" id="1081109.A0A166RMV8"/>
<keyword evidence="3" id="KW-0285">Flavoprotein</keyword>
<keyword evidence="5" id="KW-0521">NADP</keyword>
<organism evidence="8 9">
    <name type="scientific">Moelleriella libera RCEF 2490</name>
    <dbReference type="NCBI Taxonomy" id="1081109"/>
    <lineage>
        <taxon>Eukaryota</taxon>
        <taxon>Fungi</taxon>
        <taxon>Dikarya</taxon>
        <taxon>Ascomycota</taxon>
        <taxon>Pezizomycotina</taxon>
        <taxon>Sordariomycetes</taxon>
        <taxon>Hypocreomycetidae</taxon>
        <taxon>Hypocreales</taxon>
        <taxon>Clavicipitaceae</taxon>
        <taxon>Moelleriella</taxon>
    </lineage>
</organism>
<evidence type="ECO:0000256" key="7">
    <source>
        <dbReference type="ARBA" id="ARBA00023033"/>
    </source>
</evidence>
<evidence type="ECO:0000313" key="8">
    <source>
        <dbReference type="EMBL" id="OAA32805.1"/>
    </source>
</evidence>
<dbReference type="EMBL" id="AZGY01000001">
    <property type="protein sequence ID" value="OAA32805.1"/>
    <property type="molecule type" value="Genomic_DNA"/>
</dbReference>
<keyword evidence="7" id="KW-0503">Monooxygenase</keyword>
<evidence type="ECO:0000256" key="2">
    <source>
        <dbReference type="ARBA" id="ARBA00010139"/>
    </source>
</evidence>
<evidence type="ECO:0000256" key="5">
    <source>
        <dbReference type="ARBA" id="ARBA00022857"/>
    </source>
</evidence>
<dbReference type="OrthoDB" id="66881at2759"/>
<dbReference type="PANTHER" id="PTHR43098">
    <property type="entry name" value="L-ORNITHINE N(5)-MONOOXYGENASE-RELATED"/>
    <property type="match status" value="1"/>
</dbReference>
<dbReference type="AlphaFoldDB" id="A0A166RMV8"/>
<dbReference type="InterPro" id="IPR036188">
    <property type="entry name" value="FAD/NAD-bd_sf"/>
</dbReference>
<name>A0A166RMV8_9HYPO</name>
<dbReference type="SUPFAM" id="SSF51905">
    <property type="entry name" value="FAD/NAD(P)-binding domain"/>
    <property type="match status" value="1"/>
</dbReference>
<sequence>MTQLGLKSIYNTTLQEEWASGIDTYLGATVRGYPNMFHIYGPHAPTLFSNGPAAIEVQGRFVGDMIGKLERQGVKYFNPTAEASQEWKKLVSHLSDITLFPHTRSTYMGGAVPGKKVEAMCFTGGLPLYRTHIRAAYDSLDGFELVKA</sequence>
<comment type="similarity">
    <text evidence="2">Belongs to the FAD-binding monooxygenase family.</text>
</comment>
<reference evidence="8 9" key="1">
    <citation type="journal article" date="2016" name="Genome Biol. Evol.">
        <title>Divergent and convergent evolution of fungal pathogenicity.</title>
        <authorList>
            <person name="Shang Y."/>
            <person name="Xiao G."/>
            <person name="Zheng P."/>
            <person name="Cen K."/>
            <person name="Zhan S."/>
            <person name="Wang C."/>
        </authorList>
    </citation>
    <scope>NUCLEOTIDE SEQUENCE [LARGE SCALE GENOMIC DNA]</scope>
    <source>
        <strain evidence="8 9">RCEF 2490</strain>
    </source>
</reference>
<dbReference type="Proteomes" id="UP000078544">
    <property type="component" value="Unassembled WGS sequence"/>
</dbReference>
<keyword evidence="9" id="KW-1185">Reference proteome</keyword>
<accession>A0A166RMV8</accession>
<comment type="cofactor">
    <cofactor evidence="1">
        <name>FAD</name>
        <dbReference type="ChEBI" id="CHEBI:57692"/>
    </cofactor>
</comment>
<dbReference type="PANTHER" id="PTHR43098:SF3">
    <property type="entry name" value="L-ORNITHINE N(5)-MONOOXYGENASE-RELATED"/>
    <property type="match status" value="1"/>
</dbReference>
<protein>
    <submittedName>
        <fullName evidence="8">Uncharacterized protein</fullName>
    </submittedName>
</protein>
<keyword evidence="6" id="KW-0560">Oxidoreductase</keyword>
<evidence type="ECO:0000256" key="4">
    <source>
        <dbReference type="ARBA" id="ARBA00022827"/>
    </source>
</evidence>
<evidence type="ECO:0000256" key="1">
    <source>
        <dbReference type="ARBA" id="ARBA00001974"/>
    </source>
</evidence>
<dbReference type="InterPro" id="IPR050775">
    <property type="entry name" value="FAD-binding_Monooxygenases"/>
</dbReference>
<comment type="caution">
    <text evidence="8">The sequence shown here is derived from an EMBL/GenBank/DDBJ whole genome shotgun (WGS) entry which is preliminary data.</text>
</comment>
<evidence type="ECO:0000256" key="6">
    <source>
        <dbReference type="ARBA" id="ARBA00023002"/>
    </source>
</evidence>
<dbReference type="Gene3D" id="3.50.50.60">
    <property type="entry name" value="FAD/NAD(P)-binding domain"/>
    <property type="match status" value="1"/>
</dbReference>